<dbReference type="EMBL" id="VLTJ01000013">
    <property type="protein sequence ID" value="TSH96811.1"/>
    <property type="molecule type" value="Genomic_DNA"/>
</dbReference>
<sequence length="249" mass="27490">MLIEGITKTFETASGDTVQALRRVDLAIADGQFASVIGSSGCGKTTLMRIIAGLELDYGGRVTIGGRAHSGPSRDIGIVFQEANLLPWRTILDNVMLPAEVLKLERKAALERARWLISLVGLSGFEGRYPSELSGGMRQRAAIARALVHDPAVLLMDEPFGALDALTRETMNLELLKIWAAAKKTVFMITHSISEAVFMSDRVIVMTPRPGRVVDDVTIDLPRPRTLDLMSERQFGEYTRKLRRRLNEA</sequence>
<dbReference type="OrthoDB" id="9783039at2"/>
<dbReference type="AlphaFoldDB" id="A0A556AV41"/>
<dbReference type="InterPro" id="IPR050166">
    <property type="entry name" value="ABC_transporter_ATP-bind"/>
</dbReference>
<dbReference type="Pfam" id="PF00005">
    <property type="entry name" value="ABC_tran"/>
    <property type="match status" value="1"/>
</dbReference>
<evidence type="ECO:0000259" key="6">
    <source>
        <dbReference type="PROSITE" id="PS50893"/>
    </source>
</evidence>
<organism evidence="7 8">
    <name type="scientific">Verticiella sediminum</name>
    <dbReference type="NCBI Taxonomy" id="1247510"/>
    <lineage>
        <taxon>Bacteria</taxon>
        <taxon>Pseudomonadati</taxon>
        <taxon>Pseudomonadota</taxon>
        <taxon>Betaproteobacteria</taxon>
        <taxon>Burkholderiales</taxon>
        <taxon>Alcaligenaceae</taxon>
        <taxon>Verticiella</taxon>
    </lineage>
</organism>
<keyword evidence="3" id="KW-0472">Membrane</keyword>
<dbReference type="CDD" id="cd03293">
    <property type="entry name" value="ABC_NrtD_SsuB_transporters"/>
    <property type="match status" value="1"/>
</dbReference>
<dbReference type="InterPro" id="IPR003439">
    <property type="entry name" value="ABC_transporter-like_ATP-bd"/>
</dbReference>
<dbReference type="Gene3D" id="3.40.50.300">
    <property type="entry name" value="P-loop containing nucleotide triphosphate hydrolases"/>
    <property type="match status" value="1"/>
</dbReference>
<evidence type="ECO:0000256" key="2">
    <source>
        <dbReference type="ARBA" id="ARBA00022448"/>
    </source>
</evidence>
<reference evidence="7 8" key="1">
    <citation type="submission" date="2019-07" db="EMBL/GenBank/DDBJ databases">
        <title>Qingshengfaniella alkalisoli gen. nov., sp. nov., isolated from saline soil.</title>
        <authorList>
            <person name="Xu L."/>
            <person name="Huang X.-X."/>
            <person name="Sun J.-Q."/>
        </authorList>
    </citation>
    <scope>NUCLEOTIDE SEQUENCE [LARGE SCALE GENOMIC DNA]</scope>
    <source>
        <strain evidence="7 8">DSM 27279</strain>
    </source>
</reference>
<comment type="caution">
    <text evidence="7">The sequence shown here is derived from an EMBL/GenBank/DDBJ whole genome shotgun (WGS) entry which is preliminary data.</text>
</comment>
<dbReference type="SMART" id="SM00382">
    <property type="entry name" value="AAA"/>
    <property type="match status" value="1"/>
</dbReference>
<evidence type="ECO:0000313" key="8">
    <source>
        <dbReference type="Proteomes" id="UP000318405"/>
    </source>
</evidence>
<dbReference type="PANTHER" id="PTHR42788:SF13">
    <property type="entry name" value="ALIPHATIC SULFONATES IMPORT ATP-BINDING PROTEIN SSUB"/>
    <property type="match status" value="1"/>
</dbReference>
<dbReference type="Proteomes" id="UP000318405">
    <property type="component" value="Unassembled WGS sequence"/>
</dbReference>
<dbReference type="PROSITE" id="PS00211">
    <property type="entry name" value="ABC_TRANSPORTER_1"/>
    <property type="match status" value="1"/>
</dbReference>
<dbReference type="InterPro" id="IPR017871">
    <property type="entry name" value="ABC_transporter-like_CS"/>
</dbReference>
<dbReference type="PANTHER" id="PTHR42788">
    <property type="entry name" value="TAURINE IMPORT ATP-BINDING PROTEIN-RELATED"/>
    <property type="match status" value="1"/>
</dbReference>
<evidence type="ECO:0000313" key="7">
    <source>
        <dbReference type="EMBL" id="TSH96811.1"/>
    </source>
</evidence>
<keyword evidence="5 7" id="KW-0067">ATP-binding</keyword>
<evidence type="ECO:0000256" key="3">
    <source>
        <dbReference type="ARBA" id="ARBA00022475"/>
    </source>
</evidence>
<dbReference type="GO" id="GO:0005524">
    <property type="term" value="F:ATP binding"/>
    <property type="evidence" value="ECO:0007669"/>
    <property type="project" value="UniProtKB-KW"/>
</dbReference>
<dbReference type="InterPro" id="IPR003593">
    <property type="entry name" value="AAA+_ATPase"/>
</dbReference>
<proteinExistence type="inferred from homology"/>
<protein>
    <submittedName>
        <fullName evidence="7">ABC transporter ATP-binding protein</fullName>
    </submittedName>
</protein>
<dbReference type="InterPro" id="IPR027417">
    <property type="entry name" value="P-loop_NTPase"/>
</dbReference>
<keyword evidence="8" id="KW-1185">Reference proteome</keyword>
<keyword evidence="2" id="KW-0813">Transport</keyword>
<dbReference type="RefSeq" id="WP_143947672.1">
    <property type="nucleotide sequence ID" value="NZ_BAABMB010000002.1"/>
</dbReference>
<dbReference type="GO" id="GO:0016887">
    <property type="term" value="F:ATP hydrolysis activity"/>
    <property type="evidence" value="ECO:0007669"/>
    <property type="project" value="InterPro"/>
</dbReference>
<accession>A0A556AV41</accession>
<keyword evidence="4" id="KW-0547">Nucleotide-binding</keyword>
<evidence type="ECO:0000256" key="5">
    <source>
        <dbReference type="ARBA" id="ARBA00022840"/>
    </source>
</evidence>
<evidence type="ECO:0000256" key="4">
    <source>
        <dbReference type="ARBA" id="ARBA00022741"/>
    </source>
</evidence>
<gene>
    <name evidence="7" type="ORF">FOZ76_08270</name>
</gene>
<feature type="domain" description="ABC transporter" evidence="6">
    <location>
        <begin position="1"/>
        <end position="233"/>
    </location>
</feature>
<evidence type="ECO:0000256" key="1">
    <source>
        <dbReference type="ARBA" id="ARBA00005417"/>
    </source>
</evidence>
<dbReference type="SUPFAM" id="SSF52540">
    <property type="entry name" value="P-loop containing nucleoside triphosphate hydrolases"/>
    <property type="match status" value="1"/>
</dbReference>
<dbReference type="PROSITE" id="PS50893">
    <property type="entry name" value="ABC_TRANSPORTER_2"/>
    <property type="match status" value="1"/>
</dbReference>
<keyword evidence="3" id="KW-1003">Cell membrane</keyword>
<name>A0A556AV41_9BURK</name>
<comment type="similarity">
    <text evidence="1">Belongs to the ABC transporter superfamily.</text>
</comment>